<dbReference type="AlphaFoldDB" id="A0A2W4QSU2"/>
<dbReference type="Gene3D" id="3.30.2310.20">
    <property type="entry name" value="RelE-like"/>
    <property type="match status" value="1"/>
</dbReference>
<dbReference type="EMBL" id="QJPH01000396">
    <property type="protein sequence ID" value="PZN75181.1"/>
    <property type="molecule type" value="Genomic_DNA"/>
</dbReference>
<evidence type="ECO:0000313" key="2">
    <source>
        <dbReference type="Proteomes" id="UP000249396"/>
    </source>
</evidence>
<reference evidence="1 2" key="1">
    <citation type="journal article" date="2018" name="Aquat. Microb. Ecol.">
        <title>Gammaproteobacterial methanotrophs dominate.</title>
        <authorList>
            <person name="Rissanen A.J."/>
            <person name="Saarenheimo J."/>
            <person name="Tiirola M."/>
            <person name="Peura S."/>
            <person name="Aalto S.L."/>
            <person name="Karvinen A."/>
            <person name="Nykanen H."/>
        </authorList>
    </citation>
    <scope>NUCLEOTIDE SEQUENCE [LARGE SCALE GENOMIC DNA]</scope>
    <source>
        <strain evidence="1">AMbin10</strain>
    </source>
</reference>
<organism evidence="1 2">
    <name type="scientific">Candidatus Methylumidiphilus alinenensis</name>
    <dbReference type="NCBI Taxonomy" id="2202197"/>
    <lineage>
        <taxon>Bacteria</taxon>
        <taxon>Pseudomonadati</taxon>
        <taxon>Pseudomonadota</taxon>
        <taxon>Gammaproteobacteria</taxon>
        <taxon>Methylococcales</taxon>
        <taxon>Candidatus Methylumidiphilus</taxon>
    </lineage>
</organism>
<sequence length="99" mass="11539">MNHDFLPEAEAEYLDAIRFYEDRQLGLGAVFIVEFENSLRLALDRPQAWRLVHDSGVRRIGLSHFPYAIFYRVIVGSLQITAVAHHRKKPGYWLSRLIT</sequence>
<accession>A0A2W4QSU2</accession>
<dbReference type="InterPro" id="IPR035093">
    <property type="entry name" value="RelE/ParE_toxin_dom_sf"/>
</dbReference>
<comment type="caution">
    <text evidence="1">The sequence shown here is derived from an EMBL/GenBank/DDBJ whole genome shotgun (WGS) entry which is preliminary data.</text>
</comment>
<evidence type="ECO:0000313" key="1">
    <source>
        <dbReference type="EMBL" id="PZN75181.1"/>
    </source>
</evidence>
<proteinExistence type="predicted"/>
<dbReference type="Proteomes" id="UP000249396">
    <property type="component" value="Unassembled WGS sequence"/>
</dbReference>
<gene>
    <name evidence="1" type="ORF">DM484_19405</name>
</gene>
<protein>
    <submittedName>
        <fullName evidence="1">Type II toxin-antitoxin system RelE/ParE family toxin</fullName>
    </submittedName>
</protein>
<name>A0A2W4QSU2_9GAMM</name>